<dbReference type="PANTHER" id="PTHR45712">
    <property type="entry name" value="AGAP008170-PA"/>
    <property type="match status" value="1"/>
</dbReference>
<evidence type="ECO:0000256" key="2">
    <source>
        <dbReference type="ARBA" id="ARBA00022737"/>
    </source>
</evidence>
<dbReference type="InterPro" id="IPR001611">
    <property type="entry name" value="Leu-rich_rpt"/>
</dbReference>
<dbReference type="SUPFAM" id="SSF52047">
    <property type="entry name" value="RNI-like"/>
    <property type="match status" value="1"/>
</dbReference>
<evidence type="ECO:0000313" key="3">
    <source>
        <dbReference type="EMBL" id="RCK55978.1"/>
    </source>
</evidence>
<dbReference type="SUPFAM" id="SSF52058">
    <property type="entry name" value="L domain-like"/>
    <property type="match status" value="1"/>
</dbReference>
<dbReference type="InterPro" id="IPR050333">
    <property type="entry name" value="SLRP"/>
</dbReference>
<dbReference type="Gene3D" id="3.80.10.10">
    <property type="entry name" value="Ribonuclease Inhibitor"/>
    <property type="match status" value="2"/>
</dbReference>
<sequence>MVGIKDIPDEVVDHMLNNMPLEELDRVSNLPLIGPVAKRRLLKSVVVEPDEKYHNPIRTVIRNDFAVVSLTRYSRTCQMYPRISPDEVRFLEPGDLIELARKNPKAIENVKVEVMFTRLVFRPAIQKFFQEYKKTPVPINSICVETDSHFFDFLELNITKEVEFLDLSGDSFSGFTKLSDPWFPKLTELLVSKSLNPGVVGHFPHKLKLLRCKLHSTGHLTKLALPETLSELWVAVEHIYGDWPHEWDISHLGNLRKLVLLDGKGKHTPRWKLPPGLEELEASFCHMLPNDLASICPNLVELEVTDISKRFSGATPPVLFVPETLRTLKMHSSLIVRVQEDGKSGNLNDKELKERKLPAKVLEWRISGKTRYATVARVDFEKLGCADLSTLSLVDIPKLIIRGQLPRSLTIFTVNSVPTFKFELLESLENLTKLTIVKMECGDFTYSLPESLTLPSFTECHLTSLNVAAPNLTSLKVRRGTMGLMKKETFVLPPGLRELDLSSNELIIIEIDYPPMLETLKMNYNGSMSIGNLPQHLKTFECRSSSLGSFTAPELPRALRVLDLDHNHFSDRTLRELNLQECSNLCWLNLSSNNIETFNPDWFPQTLVYLDLEHNKIASKIGDFSKFRGLKTLGLRLNKLRGRFEEAAKRNEVVFGDRISIVNVEENRLTKADVAALENVLSKKPRLEKLYAGDDLGPNSIEAICAQADKRLKRLYG</sequence>
<evidence type="ECO:0000313" key="4">
    <source>
        <dbReference type="Proteomes" id="UP000253472"/>
    </source>
</evidence>
<organism evidence="3 4">
    <name type="scientific">Candida viswanathii</name>
    <dbReference type="NCBI Taxonomy" id="5486"/>
    <lineage>
        <taxon>Eukaryota</taxon>
        <taxon>Fungi</taxon>
        <taxon>Dikarya</taxon>
        <taxon>Ascomycota</taxon>
        <taxon>Saccharomycotina</taxon>
        <taxon>Pichiomycetes</taxon>
        <taxon>Debaryomycetaceae</taxon>
        <taxon>Candida/Lodderomyces clade</taxon>
        <taxon>Candida</taxon>
    </lineage>
</organism>
<dbReference type="Pfam" id="PF13855">
    <property type="entry name" value="LRR_8"/>
    <property type="match status" value="1"/>
</dbReference>
<name>A0A367XQU1_9ASCO</name>
<comment type="caution">
    <text evidence="3">The sequence shown here is derived from an EMBL/GenBank/DDBJ whole genome shotgun (WGS) entry which is preliminary data.</text>
</comment>
<accession>A0A367XQU1</accession>
<gene>
    <name evidence="3" type="primary">Omd</name>
    <name evidence="3" type="ORF">Cantr_05809</name>
</gene>
<dbReference type="Proteomes" id="UP000253472">
    <property type="component" value="Unassembled WGS sequence"/>
</dbReference>
<reference evidence="3 4" key="1">
    <citation type="submission" date="2018-06" db="EMBL/GenBank/DDBJ databases">
        <title>Whole genome sequencing of Candida tropicalis (genome annotated by CSBL at Korea University).</title>
        <authorList>
            <person name="Ahn J."/>
        </authorList>
    </citation>
    <scope>NUCLEOTIDE SEQUENCE [LARGE SCALE GENOMIC DNA]</scope>
    <source>
        <strain evidence="3 4">ATCC 20962</strain>
    </source>
</reference>
<keyword evidence="2" id="KW-0677">Repeat</keyword>
<dbReference type="PANTHER" id="PTHR45712:SF22">
    <property type="entry name" value="INSULIN-LIKE GROWTH FACTOR-BINDING PROTEIN COMPLEX ACID LABILE SUBUNIT"/>
    <property type="match status" value="1"/>
</dbReference>
<keyword evidence="4" id="KW-1185">Reference proteome</keyword>
<dbReference type="OrthoDB" id="4019115at2759"/>
<proteinExistence type="predicted"/>
<protein>
    <submittedName>
        <fullName evidence="3">Osteomodulin</fullName>
    </submittedName>
</protein>
<dbReference type="InterPro" id="IPR032675">
    <property type="entry name" value="LRR_dom_sf"/>
</dbReference>
<dbReference type="AlphaFoldDB" id="A0A367XQU1"/>
<dbReference type="EMBL" id="QLNQ01000029">
    <property type="protein sequence ID" value="RCK55978.1"/>
    <property type="molecule type" value="Genomic_DNA"/>
</dbReference>
<evidence type="ECO:0000256" key="1">
    <source>
        <dbReference type="ARBA" id="ARBA00022614"/>
    </source>
</evidence>
<keyword evidence="1" id="KW-0433">Leucine-rich repeat</keyword>